<evidence type="ECO:0000313" key="2">
    <source>
        <dbReference type="Proteomes" id="UP000287651"/>
    </source>
</evidence>
<dbReference type="AlphaFoldDB" id="A0A426Y6G5"/>
<accession>A0A426Y6G5</accession>
<evidence type="ECO:0000313" key="1">
    <source>
        <dbReference type="EMBL" id="RRT47358.1"/>
    </source>
</evidence>
<dbReference type="PANTHER" id="PTHR33240">
    <property type="entry name" value="OS08G0508500 PROTEIN"/>
    <property type="match status" value="1"/>
</dbReference>
<dbReference type="Proteomes" id="UP000287651">
    <property type="component" value="Unassembled WGS sequence"/>
</dbReference>
<proteinExistence type="predicted"/>
<dbReference type="CDD" id="cd00303">
    <property type="entry name" value="retropepsin_like"/>
    <property type="match status" value="1"/>
</dbReference>
<gene>
    <name evidence="1" type="ORF">B296_00036370</name>
</gene>
<dbReference type="PANTHER" id="PTHR33240:SF8">
    <property type="entry name" value="OS03G0439900 PROTEIN"/>
    <property type="match status" value="1"/>
</dbReference>
<protein>
    <recommendedName>
        <fullName evidence="3">Aspartic peptidase DDI1-type domain-containing protein</fullName>
    </recommendedName>
</protein>
<organism evidence="1 2">
    <name type="scientific">Ensete ventricosum</name>
    <name type="common">Abyssinian banana</name>
    <name type="synonym">Musa ensete</name>
    <dbReference type="NCBI Taxonomy" id="4639"/>
    <lineage>
        <taxon>Eukaryota</taxon>
        <taxon>Viridiplantae</taxon>
        <taxon>Streptophyta</taxon>
        <taxon>Embryophyta</taxon>
        <taxon>Tracheophyta</taxon>
        <taxon>Spermatophyta</taxon>
        <taxon>Magnoliopsida</taxon>
        <taxon>Liliopsida</taxon>
        <taxon>Zingiberales</taxon>
        <taxon>Musaceae</taxon>
        <taxon>Ensete</taxon>
    </lineage>
</organism>
<reference evidence="1 2" key="1">
    <citation type="journal article" date="2014" name="Agronomy (Basel)">
        <title>A Draft Genome Sequence for Ensete ventricosum, the Drought-Tolerant Tree Against Hunger.</title>
        <authorList>
            <person name="Harrison J."/>
            <person name="Moore K.A."/>
            <person name="Paszkiewicz K."/>
            <person name="Jones T."/>
            <person name="Grant M."/>
            <person name="Ambacheew D."/>
            <person name="Muzemil S."/>
            <person name="Studholme D.J."/>
        </authorList>
    </citation>
    <scope>NUCLEOTIDE SEQUENCE [LARGE SCALE GENOMIC DNA]</scope>
</reference>
<evidence type="ECO:0008006" key="3">
    <source>
        <dbReference type="Google" id="ProtNLM"/>
    </source>
</evidence>
<comment type="caution">
    <text evidence="1">The sequence shown here is derived from an EMBL/GenBank/DDBJ whole genome shotgun (WGS) entry which is preliminary data.</text>
</comment>
<dbReference type="EMBL" id="AMZH03014600">
    <property type="protein sequence ID" value="RRT47358.1"/>
    <property type="molecule type" value="Genomic_DNA"/>
</dbReference>
<sequence length="240" mass="26748">MSQEHRHQSNPGECPREEVPTAHLAFGLEGQLPPPLANGTTLAPTLNRCSIDNTFRRRAYAQAMVEKYARREELEITFEIGEAEYPNHDDELVISVRIANAWVMRVMVDTGSFVDVLYLDALQKLSLTKEDLAPTALALIWFTGDSISPLGLATLPIIIEEELSSKTMIVTFIVVWLPSAYNVVLPDGYYATQKIKAQATLADKRDLAVIPPRPVPTEELLEVSLDKDQSNRTVKIGFTL</sequence>
<name>A0A426Y6G5_ENSVE</name>